<evidence type="ECO:0000313" key="2">
    <source>
        <dbReference type="EMBL" id="KAK7272640.1"/>
    </source>
</evidence>
<reference evidence="2 3" key="1">
    <citation type="submission" date="2024-01" db="EMBL/GenBank/DDBJ databases">
        <title>The genomes of 5 underutilized Papilionoideae crops provide insights into root nodulation and disease resistance.</title>
        <authorList>
            <person name="Yuan L."/>
        </authorList>
    </citation>
    <scope>NUCLEOTIDE SEQUENCE [LARGE SCALE GENOMIC DNA]</scope>
    <source>
        <strain evidence="2">LY-2023</strain>
        <tissue evidence="2">Leaf</tissue>
    </source>
</reference>
<dbReference type="PROSITE" id="PS51257">
    <property type="entry name" value="PROKAR_LIPOPROTEIN"/>
    <property type="match status" value="1"/>
</dbReference>
<protein>
    <recommendedName>
        <fullName evidence="4">S-protein homolog</fullName>
    </recommendedName>
</protein>
<proteinExistence type="predicted"/>
<dbReference type="PANTHER" id="PTHR35630:SF2">
    <property type="entry name" value="LEGUMINOSIN GROUP486 SECRETED PEPTIDE"/>
    <property type="match status" value="1"/>
</dbReference>
<sequence>MRTTIHTSLLLLLLLLFGSCFNGSTFADSLSSSQPDHFHKPNINDSKINILVLTIANDLPTGSGQLHVVTNNFGQFYLEQGKPFIKLSNFNVQSCAMSWKQLSVIFDLYSPSRDGGHQRVYWSVRQDGVYLSYDNVKFDKYAMWGPT</sequence>
<keyword evidence="1" id="KW-0732">Signal</keyword>
<keyword evidence="3" id="KW-1185">Reference proteome</keyword>
<dbReference type="PANTHER" id="PTHR35630">
    <property type="entry name" value="LEGUMINOSIN GROUP486 SECRETED PEPTIDE"/>
    <property type="match status" value="1"/>
</dbReference>
<dbReference type="EMBL" id="JAYKXN010000007">
    <property type="protein sequence ID" value="KAK7272640.1"/>
    <property type="molecule type" value="Genomic_DNA"/>
</dbReference>
<comment type="caution">
    <text evidence="2">The sequence shown here is derived from an EMBL/GenBank/DDBJ whole genome shotgun (WGS) entry which is preliminary data.</text>
</comment>
<feature type="signal peptide" evidence="1">
    <location>
        <begin position="1"/>
        <end position="27"/>
    </location>
</feature>
<evidence type="ECO:0000313" key="3">
    <source>
        <dbReference type="Proteomes" id="UP001359559"/>
    </source>
</evidence>
<feature type="chain" id="PRO_5042982290" description="S-protein homolog" evidence="1">
    <location>
        <begin position="28"/>
        <end position="147"/>
    </location>
</feature>
<evidence type="ECO:0000256" key="1">
    <source>
        <dbReference type="SAM" id="SignalP"/>
    </source>
</evidence>
<dbReference type="AlphaFoldDB" id="A0AAN9FF98"/>
<gene>
    <name evidence="2" type="ORF">RJT34_29364</name>
</gene>
<name>A0AAN9FF98_CLITE</name>
<organism evidence="2 3">
    <name type="scientific">Clitoria ternatea</name>
    <name type="common">Butterfly pea</name>
    <dbReference type="NCBI Taxonomy" id="43366"/>
    <lineage>
        <taxon>Eukaryota</taxon>
        <taxon>Viridiplantae</taxon>
        <taxon>Streptophyta</taxon>
        <taxon>Embryophyta</taxon>
        <taxon>Tracheophyta</taxon>
        <taxon>Spermatophyta</taxon>
        <taxon>Magnoliopsida</taxon>
        <taxon>eudicotyledons</taxon>
        <taxon>Gunneridae</taxon>
        <taxon>Pentapetalae</taxon>
        <taxon>rosids</taxon>
        <taxon>fabids</taxon>
        <taxon>Fabales</taxon>
        <taxon>Fabaceae</taxon>
        <taxon>Papilionoideae</taxon>
        <taxon>50 kb inversion clade</taxon>
        <taxon>NPAAA clade</taxon>
        <taxon>indigoferoid/millettioid clade</taxon>
        <taxon>Phaseoleae</taxon>
        <taxon>Clitoria</taxon>
    </lineage>
</organism>
<evidence type="ECO:0008006" key="4">
    <source>
        <dbReference type="Google" id="ProtNLM"/>
    </source>
</evidence>
<accession>A0AAN9FF98</accession>
<dbReference type="Proteomes" id="UP001359559">
    <property type="component" value="Unassembled WGS sequence"/>
</dbReference>